<evidence type="ECO:0000256" key="2">
    <source>
        <dbReference type="PROSITE-ProRule" id="PRU01161"/>
    </source>
</evidence>
<dbReference type="InterPro" id="IPR016035">
    <property type="entry name" value="Acyl_Trfase/lysoPLipase"/>
</dbReference>
<evidence type="ECO:0000313" key="6">
    <source>
        <dbReference type="EMBL" id="GAQ92456.1"/>
    </source>
</evidence>
<proteinExistence type="inferred from homology"/>
<evidence type="ECO:0000259" key="5">
    <source>
        <dbReference type="PROSITE" id="PS51635"/>
    </source>
</evidence>
<keyword evidence="4" id="KW-0732">Signal</keyword>
<dbReference type="AlphaFoldDB" id="A0A1Y1IUE3"/>
<dbReference type="Proteomes" id="UP000054558">
    <property type="component" value="Unassembled WGS sequence"/>
</dbReference>
<dbReference type="PROSITE" id="PS51635">
    <property type="entry name" value="PNPLA"/>
    <property type="match status" value="1"/>
</dbReference>
<protein>
    <recommendedName>
        <fullName evidence="3">Patatin</fullName>
        <ecNumber evidence="3">3.1.1.-</ecNumber>
    </recommendedName>
</protein>
<organism evidence="6 7">
    <name type="scientific">Klebsormidium nitens</name>
    <name type="common">Green alga</name>
    <name type="synonym">Ulothrix nitens</name>
    <dbReference type="NCBI Taxonomy" id="105231"/>
    <lineage>
        <taxon>Eukaryota</taxon>
        <taxon>Viridiplantae</taxon>
        <taxon>Streptophyta</taxon>
        <taxon>Klebsormidiophyceae</taxon>
        <taxon>Klebsormidiales</taxon>
        <taxon>Klebsormidiaceae</taxon>
        <taxon>Klebsormidium</taxon>
    </lineage>
</organism>
<keyword evidence="6" id="KW-0489">Methyltransferase</keyword>
<dbReference type="Pfam" id="PF01734">
    <property type="entry name" value="Patatin"/>
    <property type="match status" value="1"/>
</dbReference>
<dbReference type="InterPro" id="IPR002641">
    <property type="entry name" value="PNPLA_dom"/>
</dbReference>
<accession>A0A1Y1IUE3</accession>
<dbReference type="GO" id="GO:0016787">
    <property type="term" value="F:hydrolase activity"/>
    <property type="evidence" value="ECO:0007669"/>
    <property type="project" value="UniProtKB-UniRule"/>
</dbReference>
<dbReference type="PANTHER" id="PTHR46394:SF1">
    <property type="entry name" value="PNPLA DOMAIN-CONTAINING PROTEIN"/>
    <property type="match status" value="1"/>
</dbReference>
<gene>
    <name evidence="6" type="ORF">KFL_010170050</name>
</gene>
<dbReference type="EC" id="3.1.1.-" evidence="3"/>
<dbReference type="SUPFAM" id="SSF52151">
    <property type="entry name" value="FabD/lysophospholipase-like"/>
    <property type="match status" value="1"/>
</dbReference>
<comment type="domain">
    <text evidence="3">The nitrogen atoms of the two glycine residues in the GGXR motif define the oxyanion hole, and stabilize the oxyanion that forms during the nucleophilic attack by the catalytic serine during substrate cleavage.</text>
</comment>
<dbReference type="PANTHER" id="PTHR46394">
    <property type="entry name" value="ANNEXIN"/>
    <property type="match status" value="1"/>
</dbReference>
<feature type="signal peptide" evidence="4">
    <location>
        <begin position="1"/>
        <end position="19"/>
    </location>
</feature>
<dbReference type="GO" id="GO:0032259">
    <property type="term" value="P:methylation"/>
    <property type="evidence" value="ECO:0007669"/>
    <property type="project" value="UniProtKB-KW"/>
</dbReference>
<comment type="similarity">
    <text evidence="3">Belongs to the patatin family.</text>
</comment>
<keyword evidence="7" id="KW-1185">Reference proteome</keyword>
<evidence type="ECO:0000313" key="7">
    <source>
        <dbReference type="Proteomes" id="UP000054558"/>
    </source>
</evidence>
<comment type="caution">
    <text evidence="2">Lacks conserved residue(s) required for the propagation of feature annotation.</text>
</comment>
<feature type="active site" description="Proton acceptor" evidence="2">
    <location>
        <position position="253"/>
    </location>
</feature>
<dbReference type="OrthoDB" id="412240at2759"/>
<evidence type="ECO:0000256" key="4">
    <source>
        <dbReference type="SAM" id="SignalP"/>
    </source>
</evidence>
<feature type="domain" description="PNPLA" evidence="5">
    <location>
        <begin position="84"/>
        <end position="266"/>
    </location>
</feature>
<comment type="function">
    <text evidence="3">Lipolytic acyl hydrolase (LAH).</text>
</comment>
<dbReference type="GO" id="GO:0008168">
    <property type="term" value="F:methyltransferase activity"/>
    <property type="evidence" value="ECO:0007669"/>
    <property type="project" value="UniProtKB-KW"/>
</dbReference>
<feature type="active site" description="Nucleophile" evidence="2">
    <location>
        <position position="119"/>
    </location>
</feature>
<sequence length="361" mass="39975">MAVLDTLFFLLSYISNLELWSWFQSALPAWPVKNQDLVDAVVSAHYVDPDTGLDACVAQRVKSSLRSASCDYLSVKDICPELCEFSDEGALVLRCRLGVLQALREARMLTGVRKFVGTSAGSILALMGALNICPKEVLRSVLSYEAAHSLLFSIRISKLFTDFGLDDGERLFDFIFSILERLSPGFRDLTFVGLLQKTGNELHIPTTCVTTGSLVLMSADTTPDLKIATAIRASCSIPLIFTSPIIDDKRFCDGGLVAYNPVSFVSQIPPEEKLAILVLPDYDREDVNDVLAFTARVIRLVCTYHQLQAIEREDWVFSSTSTDGMGVTIPDTTAMVTDFERGRKEAGSYLLKRFKPKDKLD</sequence>
<dbReference type="InterPro" id="IPR052580">
    <property type="entry name" value="Lipid_Hydrolase"/>
</dbReference>
<feature type="short sequence motif" description="DGA/G" evidence="2">
    <location>
        <begin position="253"/>
        <end position="255"/>
    </location>
</feature>
<dbReference type="GO" id="GO:0016042">
    <property type="term" value="P:lipid catabolic process"/>
    <property type="evidence" value="ECO:0007669"/>
    <property type="project" value="UniProtKB-UniRule"/>
</dbReference>
<dbReference type="Gene3D" id="3.40.1090.10">
    <property type="entry name" value="Cytosolic phospholipase A2 catalytic domain"/>
    <property type="match status" value="2"/>
</dbReference>
<keyword evidence="1 2" id="KW-0443">Lipid metabolism</keyword>
<reference evidence="6 7" key="1">
    <citation type="journal article" date="2014" name="Nat. Commun.">
        <title>Klebsormidium flaccidum genome reveals primary factors for plant terrestrial adaptation.</title>
        <authorList>
            <person name="Hori K."/>
            <person name="Maruyama F."/>
            <person name="Fujisawa T."/>
            <person name="Togashi T."/>
            <person name="Yamamoto N."/>
            <person name="Seo M."/>
            <person name="Sato S."/>
            <person name="Yamada T."/>
            <person name="Mori H."/>
            <person name="Tajima N."/>
            <person name="Moriyama T."/>
            <person name="Ikeuchi M."/>
            <person name="Watanabe M."/>
            <person name="Wada H."/>
            <person name="Kobayashi K."/>
            <person name="Saito M."/>
            <person name="Masuda T."/>
            <person name="Sasaki-Sekimoto Y."/>
            <person name="Mashiguchi K."/>
            <person name="Awai K."/>
            <person name="Shimojima M."/>
            <person name="Masuda S."/>
            <person name="Iwai M."/>
            <person name="Nobusawa T."/>
            <person name="Narise T."/>
            <person name="Kondo S."/>
            <person name="Saito H."/>
            <person name="Sato R."/>
            <person name="Murakawa M."/>
            <person name="Ihara Y."/>
            <person name="Oshima-Yamada Y."/>
            <person name="Ohtaka K."/>
            <person name="Satoh M."/>
            <person name="Sonobe K."/>
            <person name="Ishii M."/>
            <person name="Ohtani R."/>
            <person name="Kanamori-Sato M."/>
            <person name="Honoki R."/>
            <person name="Miyazaki D."/>
            <person name="Mochizuki H."/>
            <person name="Umetsu J."/>
            <person name="Higashi K."/>
            <person name="Shibata D."/>
            <person name="Kamiya Y."/>
            <person name="Sato N."/>
            <person name="Nakamura Y."/>
            <person name="Tabata S."/>
            <person name="Ida S."/>
            <person name="Kurokawa K."/>
            <person name="Ohta H."/>
        </authorList>
    </citation>
    <scope>NUCLEOTIDE SEQUENCE [LARGE SCALE GENOMIC DNA]</scope>
    <source>
        <strain evidence="6 7">NIES-2285</strain>
    </source>
</reference>
<keyword evidence="2 3" id="KW-0378">Hydrolase</keyword>
<keyword evidence="2 3" id="KW-0442">Lipid degradation</keyword>
<feature type="chain" id="PRO_5013050346" description="Patatin" evidence="4">
    <location>
        <begin position="20"/>
        <end position="361"/>
    </location>
</feature>
<evidence type="ECO:0000256" key="3">
    <source>
        <dbReference type="RuleBase" id="RU361262"/>
    </source>
</evidence>
<feature type="short sequence motif" description="GXSXG" evidence="2">
    <location>
        <begin position="117"/>
        <end position="121"/>
    </location>
</feature>
<name>A0A1Y1IUE3_KLENI</name>
<evidence type="ECO:0000256" key="1">
    <source>
        <dbReference type="ARBA" id="ARBA00023098"/>
    </source>
</evidence>
<dbReference type="EMBL" id="DF237966">
    <property type="protein sequence ID" value="GAQ92456.1"/>
    <property type="molecule type" value="Genomic_DNA"/>
</dbReference>
<keyword evidence="6" id="KW-0808">Transferase</keyword>